<dbReference type="AlphaFoldDB" id="A0A059F170"/>
<dbReference type="HOGENOM" id="CLU_1098270_0_0_1"/>
<sequence length="253" mass="29494">MHKKILYLILPNYRFIKYIHTTAFRDTSKFTISIFFFLIYSFLTFLGIRKKRISSLILVPSLFFGAFLCMKEHFKEYYDKEKPLVNLLSENLYNKFKEYVLKNEKSILLLIFIFSLILGYSLDGITLLGKILLSLYFSISSMDCGLSIEMKKSLKIHSRMFDYFIGLIIFCLIYYLCNYVFDICLAGIFSLYGSFFLLATFVHLTDDSSLGLENLVKREDGIIIININSSAFALIIFTGLFGFIIQVFVLRKK</sequence>
<feature type="transmembrane region" description="Helical" evidence="1">
    <location>
        <begin position="30"/>
        <end position="47"/>
    </location>
</feature>
<feature type="transmembrane region" description="Helical" evidence="1">
    <location>
        <begin position="222"/>
        <end position="250"/>
    </location>
</feature>
<dbReference type="Proteomes" id="UP000030655">
    <property type="component" value="Unassembled WGS sequence"/>
</dbReference>
<accession>A0A059F170</accession>
<reference evidence="2 3" key="2">
    <citation type="submission" date="2014-03" db="EMBL/GenBank/DDBJ databases">
        <title>The Genome Sequence of Anncaliia algerae insect isolate PRA339.</title>
        <authorList>
            <consortium name="The Broad Institute Genome Sequencing Platform"/>
            <consortium name="The Broad Institute Genome Sequencing Center for Infectious Disease"/>
            <person name="Cuomo C."/>
            <person name="Becnel J."/>
            <person name="Sanscrainte N."/>
            <person name="Walker B."/>
            <person name="Young S.K."/>
            <person name="Zeng Q."/>
            <person name="Gargeya S."/>
            <person name="Fitzgerald M."/>
            <person name="Haas B."/>
            <person name="Abouelleil A."/>
            <person name="Alvarado L."/>
            <person name="Arachchi H.M."/>
            <person name="Berlin A.M."/>
            <person name="Chapman S.B."/>
            <person name="Dewar J."/>
            <person name="Goldberg J."/>
            <person name="Griggs A."/>
            <person name="Gujja S."/>
            <person name="Hansen M."/>
            <person name="Howarth C."/>
            <person name="Imamovic A."/>
            <person name="Larimer J."/>
            <person name="McCowan C."/>
            <person name="Murphy C."/>
            <person name="Neiman D."/>
            <person name="Pearson M."/>
            <person name="Priest M."/>
            <person name="Roberts A."/>
            <person name="Saif S."/>
            <person name="Shea T."/>
            <person name="Sisk P."/>
            <person name="Sykes S."/>
            <person name="Wortman J."/>
            <person name="Nusbaum C."/>
            <person name="Birren B."/>
        </authorList>
    </citation>
    <scope>NUCLEOTIDE SEQUENCE [LARGE SCALE GENOMIC DNA]</scope>
    <source>
        <strain evidence="2 3">PRA339</strain>
    </source>
</reference>
<keyword evidence="1" id="KW-0472">Membrane</keyword>
<gene>
    <name evidence="2" type="ORF">H312_01688</name>
</gene>
<feature type="transmembrane region" description="Helical" evidence="1">
    <location>
        <begin position="183"/>
        <end position="202"/>
    </location>
</feature>
<feature type="transmembrane region" description="Helical" evidence="1">
    <location>
        <begin position="156"/>
        <end position="176"/>
    </location>
</feature>
<evidence type="ECO:0000256" key="1">
    <source>
        <dbReference type="SAM" id="Phobius"/>
    </source>
</evidence>
<dbReference type="VEuPathDB" id="MicrosporidiaDB:H312_01688"/>
<feature type="transmembrane region" description="Helical" evidence="1">
    <location>
        <begin position="53"/>
        <end position="70"/>
    </location>
</feature>
<evidence type="ECO:0000313" key="3">
    <source>
        <dbReference type="Proteomes" id="UP000030655"/>
    </source>
</evidence>
<protein>
    <submittedName>
        <fullName evidence="2">Uncharacterized protein</fullName>
    </submittedName>
</protein>
<keyword evidence="3" id="KW-1185">Reference proteome</keyword>
<dbReference type="OrthoDB" id="10344705at2759"/>
<keyword evidence="1" id="KW-0812">Transmembrane</keyword>
<reference evidence="3" key="1">
    <citation type="submission" date="2013-02" db="EMBL/GenBank/DDBJ databases">
        <authorList>
            <consortium name="The Broad Institute Genome Sequencing Platform"/>
            <person name="Cuomo C."/>
            <person name="Becnel J."/>
            <person name="Sanscrainte N."/>
            <person name="Walker B."/>
            <person name="Young S.K."/>
            <person name="Zeng Q."/>
            <person name="Gargeya S."/>
            <person name="Fitzgerald M."/>
            <person name="Haas B."/>
            <person name="Abouelleil A."/>
            <person name="Alvarado L."/>
            <person name="Arachchi H.M."/>
            <person name="Berlin A.M."/>
            <person name="Chapman S.B."/>
            <person name="Dewar J."/>
            <person name="Goldberg J."/>
            <person name="Griggs A."/>
            <person name="Gujja S."/>
            <person name="Hansen M."/>
            <person name="Howarth C."/>
            <person name="Imamovic A."/>
            <person name="Larimer J."/>
            <person name="McCowan C."/>
            <person name="Murphy C."/>
            <person name="Neiman D."/>
            <person name="Pearson M."/>
            <person name="Priest M."/>
            <person name="Roberts A."/>
            <person name="Saif S."/>
            <person name="Shea T."/>
            <person name="Sisk P."/>
            <person name="Sykes S."/>
            <person name="Wortman J."/>
            <person name="Nusbaum C."/>
            <person name="Birren B."/>
        </authorList>
    </citation>
    <scope>NUCLEOTIDE SEQUENCE [LARGE SCALE GENOMIC DNA]</scope>
    <source>
        <strain evidence="3">PRA339</strain>
    </source>
</reference>
<organism evidence="2 3">
    <name type="scientific">Anncaliia algerae PRA339</name>
    <dbReference type="NCBI Taxonomy" id="1288291"/>
    <lineage>
        <taxon>Eukaryota</taxon>
        <taxon>Fungi</taxon>
        <taxon>Fungi incertae sedis</taxon>
        <taxon>Microsporidia</taxon>
        <taxon>Tubulinosematoidea</taxon>
        <taxon>Tubulinosematidae</taxon>
        <taxon>Anncaliia</taxon>
    </lineage>
</organism>
<feature type="transmembrane region" description="Helical" evidence="1">
    <location>
        <begin position="107"/>
        <end position="136"/>
    </location>
</feature>
<proteinExistence type="predicted"/>
<name>A0A059F170_9MICR</name>
<dbReference type="EMBL" id="KK365158">
    <property type="protein sequence ID" value="KCZ80915.1"/>
    <property type="molecule type" value="Genomic_DNA"/>
</dbReference>
<evidence type="ECO:0000313" key="2">
    <source>
        <dbReference type="EMBL" id="KCZ80915.1"/>
    </source>
</evidence>
<keyword evidence="1" id="KW-1133">Transmembrane helix</keyword>